<protein>
    <submittedName>
        <fullName evidence="1">Uncharacterized protein</fullName>
    </submittedName>
</protein>
<comment type="caution">
    <text evidence="1">The sequence shown here is derived from an EMBL/GenBank/DDBJ whole genome shotgun (WGS) entry which is preliminary data.</text>
</comment>
<sequence length="321" mass="37304">MTINEAHHILSTILYSNNIDTIPVDLADYVLVYENIMISLENGNKELYEEILKVSFRLNRIALPPFRLLIVHKSQLLLLERKESKTLLKESEFISIIQLLMFHLIKNNINQSENENFDYTKAISTIINADKSYIKSLRSTMSKLVQIYDYQLLIALSYDRLLLSQFSTTKCFDGRYAQGIMANGKYYSLTHNAYTPMSKLEINPGSIIQLKFTIQPDTVVHGELYELKNEFDYLFLFIHTFIVYEFKNQIQSTNRNTKQVKYIDLEINDYVQKRTDSTFQLKNLVKLSPILYELLTGRKLDINNDPPSSTSTAAQTTTFKN</sequence>
<proteinExistence type="predicted"/>
<accession>A0A814GZ98</accession>
<evidence type="ECO:0000313" key="2">
    <source>
        <dbReference type="Proteomes" id="UP000663864"/>
    </source>
</evidence>
<name>A0A814GZ98_9BILA</name>
<organism evidence="1 2">
    <name type="scientific">Rotaria sordida</name>
    <dbReference type="NCBI Taxonomy" id="392033"/>
    <lineage>
        <taxon>Eukaryota</taxon>
        <taxon>Metazoa</taxon>
        <taxon>Spiralia</taxon>
        <taxon>Gnathifera</taxon>
        <taxon>Rotifera</taxon>
        <taxon>Eurotatoria</taxon>
        <taxon>Bdelloidea</taxon>
        <taxon>Philodinida</taxon>
        <taxon>Philodinidae</taxon>
        <taxon>Rotaria</taxon>
    </lineage>
</organism>
<gene>
    <name evidence="1" type="ORF">ZHD862_LOCUS12620</name>
</gene>
<reference evidence="1" key="1">
    <citation type="submission" date="2021-02" db="EMBL/GenBank/DDBJ databases">
        <authorList>
            <person name="Nowell W R."/>
        </authorList>
    </citation>
    <scope>NUCLEOTIDE SEQUENCE</scope>
</reference>
<dbReference type="AlphaFoldDB" id="A0A814GZ98"/>
<dbReference type="Proteomes" id="UP000663864">
    <property type="component" value="Unassembled WGS sequence"/>
</dbReference>
<dbReference type="EMBL" id="CAJNOT010000501">
    <property type="protein sequence ID" value="CAF1002820.1"/>
    <property type="molecule type" value="Genomic_DNA"/>
</dbReference>
<evidence type="ECO:0000313" key="1">
    <source>
        <dbReference type="EMBL" id="CAF1002820.1"/>
    </source>
</evidence>